<dbReference type="AlphaFoldDB" id="A0A833Q6V6"/>
<protein>
    <submittedName>
        <fullName evidence="1">Uncharacterized protein</fullName>
    </submittedName>
</protein>
<evidence type="ECO:0000313" key="2">
    <source>
        <dbReference type="Proteomes" id="UP000623129"/>
    </source>
</evidence>
<accession>A0A833Q6V6</accession>
<dbReference type="PANTHER" id="PTHR31170">
    <property type="entry name" value="BNAC04G53230D PROTEIN"/>
    <property type="match status" value="1"/>
</dbReference>
<dbReference type="InterPro" id="IPR004158">
    <property type="entry name" value="DUF247_pln"/>
</dbReference>
<dbReference type="OrthoDB" id="785554at2759"/>
<name>A0A833Q6V6_9POAL</name>
<evidence type="ECO:0000313" key="1">
    <source>
        <dbReference type="EMBL" id="KAF3320245.1"/>
    </source>
</evidence>
<sequence length="279" mass="31931">MQQKIDSGKTNEAKNFTIFRTPHNISQSKKNLFEPSVISIGPFHHGKKSLKAMEEHKWRFLESFLSRGDTSLDLYISEMKLLEERTRRCYSEMFDDLDSHAFVEMMLLDGCFMLQYFLKMGEELNPINEFGWNSVFIIQDLLLLENQIPFFIVEKLLELIGYNQDARMAFVKYLAFCLFPKDSIFRDPPAEIPNSTHSTDSIDSQIPDPIDPIDSLIPDPPAEIPNPLAKYLAFILLPKDSIFPDPPAETPDTIDSIIADPPAEIPDSTHSTLHTLHIL</sequence>
<dbReference type="PANTHER" id="PTHR31170:SF25">
    <property type="entry name" value="BNAA09G04570D PROTEIN"/>
    <property type="match status" value="1"/>
</dbReference>
<dbReference type="EMBL" id="SWLB01000092">
    <property type="protein sequence ID" value="KAF3320245.1"/>
    <property type="molecule type" value="Genomic_DNA"/>
</dbReference>
<dbReference type="Proteomes" id="UP000623129">
    <property type="component" value="Unassembled WGS sequence"/>
</dbReference>
<proteinExistence type="predicted"/>
<comment type="caution">
    <text evidence="1">The sequence shown here is derived from an EMBL/GenBank/DDBJ whole genome shotgun (WGS) entry which is preliminary data.</text>
</comment>
<organism evidence="1 2">
    <name type="scientific">Carex littledalei</name>
    <dbReference type="NCBI Taxonomy" id="544730"/>
    <lineage>
        <taxon>Eukaryota</taxon>
        <taxon>Viridiplantae</taxon>
        <taxon>Streptophyta</taxon>
        <taxon>Embryophyta</taxon>
        <taxon>Tracheophyta</taxon>
        <taxon>Spermatophyta</taxon>
        <taxon>Magnoliopsida</taxon>
        <taxon>Liliopsida</taxon>
        <taxon>Poales</taxon>
        <taxon>Cyperaceae</taxon>
        <taxon>Cyperoideae</taxon>
        <taxon>Cariceae</taxon>
        <taxon>Carex</taxon>
        <taxon>Carex subgen. Euthyceras</taxon>
    </lineage>
</organism>
<keyword evidence="2" id="KW-1185">Reference proteome</keyword>
<dbReference type="Pfam" id="PF03140">
    <property type="entry name" value="DUF247"/>
    <property type="match status" value="1"/>
</dbReference>
<gene>
    <name evidence="1" type="ORF">FCM35_KLT22155</name>
</gene>
<reference evidence="1" key="1">
    <citation type="submission" date="2020-01" db="EMBL/GenBank/DDBJ databases">
        <title>Genome sequence of Kobresia littledalei, the first chromosome-level genome in the family Cyperaceae.</title>
        <authorList>
            <person name="Qu G."/>
        </authorList>
    </citation>
    <scope>NUCLEOTIDE SEQUENCE</scope>
    <source>
        <strain evidence="1">C.B.Clarke</strain>
        <tissue evidence="1">Leaf</tissue>
    </source>
</reference>